<dbReference type="OrthoDB" id="9810929at2"/>
<dbReference type="AlphaFoldDB" id="A0A147ES29"/>
<keyword evidence="1" id="KW-0328">Glycosyltransferase</keyword>
<sequence>MKIAMVSEHANPLATPGSVDAGGQNVHVAALSRALAERGHRVTVYTRRDDPSTRTRVALCPGVEVVHLAAGPQRHVPKDDLLPHLPALAEGLAAAWRFDRPDVVHSHFWMSGIAALDAAAERGTGHPPVLHTFHALGSVKRRFQGAADTSPPERERLEPLVGRRVDTVIATCPDEVEELHALGIPAERIDIAPCGVDLEMFAHADRPTRRPGAFRVLSLGRLVPRKGVDIAIRALGVLREQGVADVELHIVGTGDAPAGADGPDAETRRLADLAEALGVAGQVRFLGRVPREDVPALIRAADAVVCTPWYEPFGIVPLESMASGTPVVAANVGGLGDTVVHEGTGLLVPPQDPEAVAQAFARLRADPAFAAALGAAGRARVEHRYSWERVAARTELIYARTLRERAQHHSQQITTRIDSATGAHLAEAAL</sequence>
<evidence type="ECO:0000256" key="2">
    <source>
        <dbReference type="ARBA" id="ARBA00022679"/>
    </source>
</evidence>
<dbReference type="SUPFAM" id="SSF53756">
    <property type="entry name" value="UDP-Glycosyltransferase/glycogen phosphorylase"/>
    <property type="match status" value="1"/>
</dbReference>
<dbReference type="RefSeq" id="WP_058592697.1">
    <property type="nucleotide sequence ID" value="NZ_LDRK01000005.1"/>
</dbReference>
<feature type="domain" description="Glycosyltransferase subfamily 4-like N-terminal" evidence="4">
    <location>
        <begin position="22"/>
        <end position="199"/>
    </location>
</feature>
<dbReference type="PATRIC" id="fig|1079994.3.peg.1894"/>
<feature type="domain" description="Glycosyl transferase family 1" evidence="3">
    <location>
        <begin position="212"/>
        <end position="379"/>
    </location>
</feature>
<organism evidence="5 6">
    <name type="scientific">Leucobacter chromiiresistens</name>
    <dbReference type="NCBI Taxonomy" id="1079994"/>
    <lineage>
        <taxon>Bacteria</taxon>
        <taxon>Bacillati</taxon>
        <taxon>Actinomycetota</taxon>
        <taxon>Actinomycetes</taxon>
        <taxon>Micrococcales</taxon>
        <taxon>Microbacteriaceae</taxon>
        <taxon>Leucobacter</taxon>
    </lineage>
</organism>
<dbReference type="Gene3D" id="3.40.50.2000">
    <property type="entry name" value="Glycogen Phosphorylase B"/>
    <property type="match status" value="2"/>
</dbReference>
<accession>A0A147ES29</accession>
<keyword evidence="6" id="KW-1185">Reference proteome</keyword>
<evidence type="ECO:0000313" key="6">
    <source>
        <dbReference type="Proteomes" id="UP000070810"/>
    </source>
</evidence>
<evidence type="ECO:0000313" key="5">
    <source>
        <dbReference type="EMBL" id="KTR87330.1"/>
    </source>
</evidence>
<dbReference type="Proteomes" id="UP000070810">
    <property type="component" value="Unassembled WGS sequence"/>
</dbReference>
<dbReference type="GO" id="GO:0016757">
    <property type="term" value="F:glycosyltransferase activity"/>
    <property type="evidence" value="ECO:0007669"/>
    <property type="project" value="UniProtKB-KW"/>
</dbReference>
<proteinExistence type="predicted"/>
<dbReference type="InterPro" id="IPR028098">
    <property type="entry name" value="Glyco_trans_4-like_N"/>
</dbReference>
<dbReference type="Pfam" id="PF00534">
    <property type="entry name" value="Glycos_transf_1"/>
    <property type="match status" value="1"/>
</dbReference>
<evidence type="ECO:0000259" key="3">
    <source>
        <dbReference type="Pfam" id="PF00534"/>
    </source>
</evidence>
<reference evidence="5 6" key="1">
    <citation type="journal article" date="2016" name="Front. Microbiol.">
        <title>Genomic Resource of Rice Seed Associated Bacteria.</title>
        <authorList>
            <person name="Midha S."/>
            <person name="Bansal K."/>
            <person name="Sharma S."/>
            <person name="Kumar N."/>
            <person name="Patil P.P."/>
            <person name="Chaudhry V."/>
            <person name="Patil P.B."/>
        </authorList>
    </citation>
    <scope>NUCLEOTIDE SEQUENCE [LARGE SCALE GENOMIC DNA]</scope>
    <source>
        <strain evidence="5 6">NS354</strain>
    </source>
</reference>
<dbReference type="EMBL" id="LDRK01000005">
    <property type="protein sequence ID" value="KTR87330.1"/>
    <property type="molecule type" value="Genomic_DNA"/>
</dbReference>
<gene>
    <name evidence="5" type="ORF">NS354_00630</name>
</gene>
<dbReference type="InterPro" id="IPR001296">
    <property type="entry name" value="Glyco_trans_1"/>
</dbReference>
<dbReference type="PANTHER" id="PTHR12526:SF635">
    <property type="entry name" value="GLYCOSYL TRANSFERASE GROUP 1"/>
    <property type="match status" value="1"/>
</dbReference>
<dbReference type="Pfam" id="PF13439">
    <property type="entry name" value="Glyco_transf_4"/>
    <property type="match status" value="1"/>
</dbReference>
<evidence type="ECO:0000256" key="1">
    <source>
        <dbReference type="ARBA" id="ARBA00022676"/>
    </source>
</evidence>
<evidence type="ECO:0000259" key="4">
    <source>
        <dbReference type="Pfam" id="PF13439"/>
    </source>
</evidence>
<keyword evidence="2 5" id="KW-0808">Transferase</keyword>
<comment type="caution">
    <text evidence="5">The sequence shown here is derived from an EMBL/GenBank/DDBJ whole genome shotgun (WGS) entry which is preliminary data.</text>
</comment>
<dbReference type="PANTHER" id="PTHR12526">
    <property type="entry name" value="GLYCOSYLTRANSFERASE"/>
    <property type="match status" value="1"/>
</dbReference>
<name>A0A147ES29_9MICO</name>
<protein>
    <submittedName>
        <fullName evidence="5">Glycosyl transferase</fullName>
    </submittedName>
</protein>